<accession>A0ACB8VES1</accession>
<reference evidence="1" key="1">
    <citation type="submission" date="2022-04" db="EMBL/GenBank/DDBJ databases">
        <title>Jade perch genome.</title>
        <authorList>
            <person name="Chao B."/>
        </authorList>
    </citation>
    <scope>NUCLEOTIDE SEQUENCE</scope>
    <source>
        <strain evidence="1">CB-2022</strain>
    </source>
</reference>
<evidence type="ECO:0000313" key="2">
    <source>
        <dbReference type="Proteomes" id="UP000831701"/>
    </source>
</evidence>
<dbReference type="Proteomes" id="UP000831701">
    <property type="component" value="Chromosome 22"/>
</dbReference>
<evidence type="ECO:0000313" key="1">
    <source>
        <dbReference type="EMBL" id="KAI3354116.1"/>
    </source>
</evidence>
<organism evidence="1 2">
    <name type="scientific">Scortum barcoo</name>
    <name type="common">barcoo grunter</name>
    <dbReference type="NCBI Taxonomy" id="214431"/>
    <lineage>
        <taxon>Eukaryota</taxon>
        <taxon>Metazoa</taxon>
        <taxon>Chordata</taxon>
        <taxon>Craniata</taxon>
        <taxon>Vertebrata</taxon>
        <taxon>Euteleostomi</taxon>
        <taxon>Actinopterygii</taxon>
        <taxon>Neopterygii</taxon>
        <taxon>Teleostei</taxon>
        <taxon>Neoteleostei</taxon>
        <taxon>Acanthomorphata</taxon>
        <taxon>Eupercaria</taxon>
        <taxon>Centrarchiformes</taxon>
        <taxon>Terapontoidei</taxon>
        <taxon>Terapontidae</taxon>
        <taxon>Scortum</taxon>
    </lineage>
</organism>
<protein>
    <submittedName>
        <fullName evidence="1">Uncharacterized protein</fullName>
    </submittedName>
</protein>
<comment type="caution">
    <text evidence="1">The sequence shown here is derived from an EMBL/GenBank/DDBJ whole genome shotgun (WGS) entry which is preliminary data.</text>
</comment>
<gene>
    <name evidence="1" type="ORF">L3Q82_018671</name>
</gene>
<sequence length="2862" mass="317153">MRCPACVCLSWALLTVAVIPVCVGEMYTSLLNVKQAISVEQRLIDYLRTYIDRELERLQDIRRFYAKVSDLHAELYKGPATATANPLVAFTLIKRLHSEWLNVVYSNEAQENTQALRSSYEEEEADLPKLEDLQGAAKGLMRLQDVYALQVASLVRGRFQRVTNGEPIDVYLPAVSVLLSGDDCFLVGKVAYEQEDYYHSVQWLEESVRLFRGTGGKWSPENEGTLEDALDHLAFSHFKVGRRKCTFTGNISYALSLSQELLNHDPMNGRVLQNVEKYEKLLVKSPPRSIRGAGLRRPTSTHLRTRDTYERLCQTQGSQQPMHFENPRLFCDYFTNENPGLLLMPVRREVLSLRPYVVLYHNFITDTEAEDIKRLAQPGLRRSVVATGEKQETAEYRISKSAWLKGSDKSIVGKLDQRISMLTGLNVKHPYGEYLQVVNYGIGGHYEPHFDHATSPSSPVFKLKTGNRVATFMIYLSSVEAGGSTAFIYANFSAPVVEKAAIFWWNLHRNGEGDGDTLHAGCPVLIGDKWAPSDVSPSTSLPPLVEGQLRCFLRVTVSRILWTIHKPPSATFVRLRWWGESSNGTHFSPRDGSQLSQTTIKTTARFPIRCGPKQFTSYLTDMGSLVLEVLTKPDHLPIARTQVAGISRLSLSQPISGFYTLVSPTSEKLGELQVSLNLEPLTEAYDSSSSGPVTDISIEGPQVTTLTVPSLSRSLSGGSGKDSAGSSSGNTPRGKDHLYFQNAQKDDVIEESLENQMTRTNSQSQLTVNPSSQEPRDQTNNDILSVILERGNKLRNAMVVSSLKCDMDSSLALKDTPLPLPKDNILPPSKPLPPASGMFLQNILHADSSLKHSENVADYSLDCPADIDNRAVDLLLGSLNTSPLPLWDGEGSLPESLSGHSSVCGDSELNDPQYDQSLLENLFYKTHMPDIRPNDTEAEAQGTVSPSKKQPKQLTQSQPKISGGPTSELQRSADAGGIPPGLSAEQLTLLSLIRLARVTIDSLTVPTGSTATTPRKTSTKGKPPRPLTSKKCTYFIEYVFPMATSFSRHDRSKGGDGEVIRAVASKVTGGAVRFHQHSAFPVHLSTATVKQWWGTDLIFKIYSRKGDQKKPVLIGKAVHPLRCLLQSKQLSQSLVLPVQSLEGNSDAQEIGPLKLSLELAMDNKDFSSENSKSKMAWRDTSPSQTAPSPKRRTGSTSQHVDVDREEIPFASIKDSRLNVWSPQKPSKEPFLRPGLHTSPHRSQQQIEEDPEVLLHTLLMVPDGKNFNCGPLQAPNVYLNCKLFWSDETARSVVSWGQANPSFNFAQVTPVALTDKLLERMKNNVMVIEVWQKIRSSSQDRLLGLVKLPLHQFYIDPKIAHLLLQAQYPVLGVDCYMPVIDVFSGSCNGNLRVVLAMGRWEQIVALQRTRDEEDDSLSHLVRPVHLLDHQPHPQTTAKQAQEEIVREHVFVIRVEKVNGLTPLQSTVWGEADCYVQYSFPCQDSDPAAKVDQNLIESSVNLKPFRTTTTLCVPDPMFGHTETHVLLAPEGVPVQRLLLSSLSSRGLSSGGGVQFEVWCRYYYPNVRDQLVAKGMLPLSKLCAMVTMQRQHPNEAQMFSLPLIPRTDSPTGHQPQPSGLLDVCIRYKHRPVRPKGQTGKGAASRVVTLVVQVHRASGLQAAARVVSEQNERFSYFAGVGVNAFVTVQLSFLPESERRCTRIAARTFCPEFDHYMEASCDLLVQRSSGETCSLAEQLEEAFAVFTIWNRESRKAVLTHMPKDVMLGTVKISLADLIHKRTGISGWFGVYIPQEQSSSQQQHILVAGLEISINFAHRSDRERVIKAAQGFGWEISQNEMQDDEEAWGNNSRKLSLTFSMPRAWIPVHCLLLPGHTELERSTYCYFRYKFYDQDAFCSQMKHPTVEGGEEGQATVTFQGSRTVELRRTQPLMWYLREEKLEVQVWVAFTKDKAQRPRDTDRLVGSAFVDLSSLAKMPKQKVTLSGVYPLFRRSAADLQGAALRVHITLTAGFDPVEVSAVAQVDLDSQEELLSEEVEAADRGPSPPSTPKNSQSRHRSKSSRTTPDITSAQHTEMTMDESFPVTVAVDRAMHLNLKGCPIAERSEGLPCCCVSYVTADSAEPASTAVVANSDCPVWDHQHECRLSKQLLVDPQQSLVFKVWHKGEMERVIGFASVDLSPLLCGFPSVCGWYNITDFSGQCHGQLKVSITPLKGVQDLRGQRQTEEAAKNSSALFQVGSVSYHTTATYSSFPSHISRYPEQKISSPDHTDRLFSERSSESDRHFEHMDKVRLYHQSLQEQTAANSFCSSSAVDINPCSSFLFSALRSFLAGLRGQHLETIPSNPQSSSTTPPVGDNNPQTISETFSSPRRASESSQEELFPLAKMSEDQTDSEPGGEKDKTNYKVTVSEDENEEGTDEDEDGAGCRWEEEADDEEEEDYEEVVVTQRPLNEVTSLTDKTSPWTSIMSDPDLVSLQSLEASEVPDLSKDEDERQEVVDLQTHDCGDNHKCARQEESEDQQSDSFNGSAGDASDTDRDDERTLQASDERRAKEPNSPNKGSGDKASSATTQHATDTHGASCSLNDQDPPLQPYPSSIFGAVFKNGVCCYRSLKGHSLIMVGGGTADLAPTAVVKIFSAGTAGCVADLVTFPLDTAKVRLQIQGEAKSLLGGQKAKYRGVFGTIFTMVKTEGMRSLYSGLVAGLQRQMSFASVRIGLYDTMKQLYTRGSESMCPDVYSGITGAGISTRLLAGCTTGAMAVALAQPTDVVKVRFQAQVRLPESDSVKRYSSTIEAYKTIARDEGVKGLWKGCLPNITRNAIVNCSELVTYDIIKELILKYNLMTGEFLKQYPPVFINMLFFVALNNQTKHYN</sequence>
<dbReference type="EMBL" id="CM041552">
    <property type="protein sequence ID" value="KAI3354116.1"/>
    <property type="molecule type" value="Genomic_DNA"/>
</dbReference>
<proteinExistence type="predicted"/>
<name>A0ACB8VES1_9TELE</name>
<keyword evidence="2" id="KW-1185">Reference proteome</keyword>